<feature type="compositionally biased region" description="Basic and acidic residues" evidence="2">
    <location>
        <begin position="741"/>
        <end position="756"/>
    </location>
</feature>
<dbReference type="PANTHER" id="PTHR12619">
    <property type="entry name" value="RFX TRANSCRIPTION FACTOR FAMILY"/>
    <property type="match status" value="1"/>
</dbReference>
<dbReference type="EMBL" id="CACVKT020004542">
    <property type="protein sequence ID" value="CAC5390481.1"/>
    <property type="molecule type" value="Genomic_DNA"/>
</dbReference>
<proteinExistence type="predicted"/>
<dbReference type="InterPro" id="IPR036388">
    <property type="entry name" value="WH-like_DNA-bd_sf"/>
</dbReference>
<dbReference type="InterPro" id="IPR039779">
    <property type="entry name" value="RFX-like"/>
</dbReference>
<dbReference type="Proteomes" id="UP000507470">
    <property type="component" value="Unassembled WGS sequence"/>
</dbReference>
<dbReference type="GO" id="GO:0000981">
    <property type="term" value="F:DNA-binding transcription factor activity, RNA polymerase II-specific"/>
    <property type="evidence" value="ECO:0007669"/>
    <property type="project" value="TreeGrafter"/>
</dbReference>
<keyword evidence="5" id="KW-1185">Reference proteome</keyword>
<dbReference type="OrthoDB" id="10056949at2759"/>
<evidence type="ECO:0000313" key="4">
    <source>
        <dbReference type="EMBL" id="CAC5390481.1"/>
    </source>
</evidence>
<protein>
    <submittedName>
        <fullName evidence="4">RFX4</fullName>
    </submittedName>
</protein>
<organism evidence="4 5">
    <name type="scientific">Mytilus coruscus</name>
    <name type="common">Sea mussel</name>
    <dbReference type="NCBI Taxonomy" id="42192"/>
    <lineage>
        <taxon>Eukaryota</taxon>
        <taxon>Metazoa</taxon>
        <taxon>Spiralia</taxon>
        <taxon>Lophotrochozoa</taxon>
        <taxon>Mollusca</taxon>
        <taxon>Bivalvia</taxon>
        <taxon>Autobranchia</taxon>
        <taxon>Pteriomorphia</taxon>
        <taxon>Mytilida</taxon>
        <taxon>Mytiloidea</taxon>
        <taxon>Mytilidae</taxon>
        <taxon>Mytilinae</taxon>
        <taxon>Mytilus</taxon>
    </lineage>
</organism>
<dbReference type="InterPro" id="IPR036390">
    <property type="entry name" value="WH_DNA-bd_sf"/>
</dbReference>
<evidence type="ECO:0000259" key="3">
    <source>
        <dbReference type="PROSITE" id="PS51526"/>
    </source>
</evidence>
<dbReference type="FunFam" id="1.10.10.10:FF:000422">
    <property type="entry name" value="DNA-binding protein RFX7"/>
    <property type="match status" value="1"/>
</dbReference>
<dbReference type="Pfam" id="PF02257">
    <property type="entry name" value="RFX_DNA_binding"/>
    <property type="match status" value="2"/>
</dbReference>
<dbReference type="PROSITE" id="PS51526">
    <property type="entry name" value="RFX_DBD"/>
    <property type="match status" value="1"/>
</dbReference>
<dbReference type="GO" id="GO:0000978">
    <property type="term" value="F:RNA polymerase II cis-regulatory region sequence-specific DNA binding"/>
    <property type="evidence" value="ECO:0007669"/>
    <property type="project" value="TreeGrafter"/>
</dbReference>
<dbReference type="Gene3D" id="1.10.10.10">
    <property type="entry name" value="Winged helix-like DNA-binding domain superfamily/Winged helix DNA-binding domain"/>
    <property type="match status" value="2"/>
</dbReference>
<keyword evidence="1" id="KW-0238">DNA-binding</keyword>
<dbReference type="SUPFAM" id="SSF46785">
    <property type="entry name" value="Winged helix' DNA-binding domain"/>
    <property type="match status" value="2"/>
</dbReference>
<evidence type="ECO:0000256" key="2">
    <source>
        <dbReference type="SAM" id="MobiDB-lite"/>
    </source>
</evidence>
<dbReference type="PANTHER" id="PTHR12619:SF5">
    <property type="entry name" value="TRANSCRIPTION FACTOR RFX4"/>
    <property type="match status" value="1"/>
</dbReference>
<dbReference type="AlphaFoldDB" id="A0A6J8C4Z7"/>
<reference evidence="4 5" key="1">
    <citation type="submission" date="2020-06" db="EMBL/GenBank/DDBJ databases">
        <authorList>
            <person name="Li R."/>
            <person name="Bekaert M."/>
        </authorList>
    </citation>
    <scope>NUCLEOTIDE SEQUENCE [LARGE SCALE GENOMIC DNA]</scope>
    <source>
        <strain evidence="5">wild</strain>
    </source>
</reference>
<name>A0A6J8C4Z7_MYTCO</name>
<sequence>MDDFAPSSDTTDWFDRCIDGGRKRQDLSENIGTRFCEEDDESKSATYTKLRSASKPHSTPLTLKWLEENYEIAEGVCIPRSTLYYHYLDYCEANDTQPVNAASFGKANDTQPVNAASFGKVSTLYYHYLDYCEANDTQPVNAASFGKVSTLYYHYLDYCEANDTQPVNAASFGKIIRQQFPQITTRRLGTRGQSKYHYYGIGVCESSKYYDVIYSAKGVQNSSEGKKENSKQIVAYSPRSKLGTLLPEFPDIKEIKLPPNIQEDKVITFMMMYRTHCQRILDTVIRANFDEVQSFLLHFWQGMPQHIIPILDSQTIVLLVGVCDSVLYKAIANVLMPTVLQPLPESLTQVIRRFAKQLDEWLVIALDALPCVARRFAQVLRRQTSLNHLCQASRTVVHSSEITSQMLDDWLNVDRNSIIKQTLYTMDNYSENDHQIIVQLCSEFEKLLEDQAPLESYVEWLDRSFHLMHLMFDDYVLYLVESLHSQERANEFLRIVKGEEKDASKEDIVLPDSSVIKDLFTSTRSAFSPTASSKQNQLERNSVITNTRNIIGLSPIFTTDTILQDKTLNIPRGISSSAGDTSTRPSHDAYNLSELHSTSPMPSHIGTVCAIVPHASSQQDNSCFNVGSRPQQMPTSIYHPCSSSLPANIVTSDMNRLPGPMCDWPTQVYAGNQQEFTAISRQQDQNFYGQFATVRPQGFDCGSYGYYDCSTSSRGFIPVAGDITFPCISDKVDHMNNNGKRRAEQTHDKQYKRGRTESFPLQPQMDDGFV</sequence>
<dbReference type="Pfam" id="PF25340">
    <property type="entry name" value="BCD_RFX"/>
    <property type="match status" value="1"/>
</dbReference>
<feature type="domain" description="RFX-type winged-helix" evidence="3">
    <location>
        <begin position="62"/>
        <end position="205"/>
    </location>
</feature>
<evidence type="ECO:0000313" key="5">
    <source>
        <dbReference type="Proteomes" id="UP000507470"/>
    </source>
</evidence>
<gene>
    <name evidence="4" type="ORF">MCOR_25576</name>
</gene>
<evidence type="ECO:0000256" key="1">
    <source>
        <dbReference type="ARBA" id="ARBA00023125"/>
    </source>
</evidence>
<dbReference type="InterPro" id="IPR003150">
    <property type="entry name" value="DNA-bd_RFX"/>
</dbReference>
<feature type="region of interest" description="Disordered" evidence="2">
    <location>
        <begin position="734"/>
        <end position="770"/>
    </location>
</feature>
<accession>A0A6J8C4Z7</accession>
<dbReference type="InterPro" id="IPR057321">
    <property type="entry name" value="RFX1-4/6/8-like_BCD"/>
</dbReference>